<dbReference type="EMBL" id="BDGJ01000018">
    <property type="protein sequence ID" value="GAW91437.1"/>
    <property type="molecule type" value="Genomic_DNA"/>
</dbReference>
<name>A0A1Z5HPZ5_9FIRM</name>
<organism evidence="1 2">
    <name type="scientific">Calderihabitans maritimus</name>
    <dbReference type="NCBI Taxonomy" id="1246530"/>
    <lineage>
        <taxon>Bacteria</taxon>
        <taxon>Bacillati</taxon>
        <taxon>Bacillota</taxon>
        <taxon>Clostridia</taxon>
        <taxon>Neomoorellales</taxon>
        <taxon>Calderihabitantaceae</taxon>
        <taxon>Calderihabitans</taxon>
    </lineage>
</organism>
<gene>
    <name evidence="1" type="ORF">KKC1_05990</name>
</gene>
<evidence type="ECO:0000313" key="2">
    <source>
        <dbReference type="Proteomes" id="UP000197032"/>
    </source>
</evidence>
<comment type="caution">
    <text evidence="1">The sequence shown here is derived from an EMBL/GenBank/DDBJ whole genome shotgun (WGS) entry which is preliminary data.</text>
</comment>
<keyword evidence="2" id="KW-1185">Reference proteome</keyword>
<dbReference type="AlphaFoldDB" id="A0A1Z5HPZ5"/>
<sequence>MLEHRFLYLNVIIQAVWDINCQSLIGKRDNSIDVCGADMKQKKLSKDLDRSD</sequence>
<reference evidence="2" key="1">
    <citation type="journal article" date="2017" name="Appl. Environ. Microbiol.">
        <title>Genomic analysis of Calderihabitans maritimus KKC1, a thermophilic hydrogenogenic carboxydotrophic bacterium isolated from marine sediment.</title>
        <authorList>
            <person name="Omae K."/>
            <person name="Yoneda Y."/>
            <person name="Fukuyama Y."/>
            <person name="Yoshida T."/>
            <person name="Sako Y."/>
        </authorList>
    </citation>
    <scope>NUCLEOTIDE SEQUENCE [LARGE SCALE GENOMIC DNA]</scope>
    <source>
        <strain evidence="2">KKC1</strain>
    </source>
</reference>
<dbReference type="Proteomes" id="UP000197032">
    <property type="component" value="Unassembled WGS sequence"/>
</dbReference>
<accession>A0A1Z5HPZ5</accession>
<evidence type="ECO:0000313" key="1">
    <source>
        <dbReference type="EMBL" id="GAW91437.1"/>
    </source>
</evidence>
<protein>
    <submittedName>
        <fullName evidence="1">Uncharacterized protein</fullName>
    </submittedName>
</protein>
<proteinExistence type="predicted"/>